<dbReference type="EMBL" id="JACIVI010000001">
    <property type="protein sequence ID" value="MBB1161688.1"/>
    <property type="molecule type" value="Genomic_DNA"/>
</dbReference>
<reference evidence="2 3" key="1">
    <citation type="submission" date="2020-08" db="EMBL/GenBank/DDBJ databases">
        <title>Aquariorum lacteus gen. nov., sp. nov., a new member of the family Comamonadaceae, isolated from freshwater aquarium.</title>
        <authorList>
            <person name="Chun S.-J."/>
        </authorList>
    </citation>
    <scope>NUCLEOTIDE SEQUENCE [LARGE SCALE GENOMIC DNA]</scope>
    <source>
        <strain evidence="2 3">SJAQ100</strain>
    </source>
</reference>
<feature type="transmembrane region" description="Helical" evidence="1">
    <location>
        <begin position="62"/>
        <end position="81"/>
    </location>
</feature>
<organism evidence="2 3">
    <name type="scientific">Aquariibacter albus</name>
    <dbReference type="NCBI Taxonomy" id="2759899"/>
    <lineage>
        <taxon>Bacteria</taxon>
        <taxon>Pseudomonadati</taxon>
        <taxon>Pseudomonadota</taxon>
        <taxon>Betaproteobacteria</taxon>
        <taxon>Burkholderiales</taxon>
        <taxon>Sphaerotilaceae</taxon>
        <taxon>Aquariibacter</taxon>
    </lineage>
</organism>
<feature type="transmembrane region" description="Helical" evidence="1">
    <location>
        <begin position="87"/>
        <end position="108"/>
    </location>
</feature>
<comment type="caution">
    <text evidence="2">The sequence shown here is derived from an EMBL/GenBank/DDBJ whole genome shotgun (WGS) entry which is preliminary data.</text>
</comment>
<name>A0A839HQ37_9BURK</name>
<dbReference type="Proteomes" id="UP000586093">
    <property type="component" value="Unassembled WGS sequence"/>
</dbReference>
<protein>
    <submittedName>
        <fullName evidence="2">DUF3619 family protein</fullName>
    </submittedName>
</protein>
<keyword evidence="1" id="KW-1133">Transmembrane helix</keyword>
<proteinExistence type="predicted"/>
<keyword evidence="1" id="KW-0472">Membrane</keyword>
<evidence type="ECO:0000313" key="3">
    <source>
        <dbReference type="Proteomes" id="UP000586093"/>
    </source>
</evidence>
<dbReference type="InterPro" id="IPR022064">
    <property type="entry name" value="DUF3619"/>
</dbReference>
<accession>A0A839HQ37</accession>
<keyword evidence="3" id="KW-1185">Reference proteome</keyword>
<dbReference type="AlphaFoldDB" id="A0A839HQ37"/>
<dbReference type="Pfam" id="PF12279">
    <property type="entry name" value="DUF3619"/>
    <property type="match status" value="1"/>
</dbReference>
<evidence type="ECO:0000256" key="1">
    <source>
        <dbReference type="SAM" id="Phobius"/>
    </source>
</evidence>
<sequence>MTTTPDTPDREAFEARYALRVTARLSAGSEDLPQDIRERLRVAREQAVSRARLKAAARRAPAAQAAGGLSLLGFGGASLGWGRQARGWMGTLGVGCAVAMLLLGLSLVEQLQDEDMLLAAAEIDAALLADDLPPAAYSDPGFAAFLRGVRP</sequence>
<evidence type="ECO:0000313" key="2">
    <source>
        <dbReference type="EMBL" id="MBB1161688.1"/>
    </source>
</evidence>
<gene>
    <name evidence="2" type="ORF">H4F90_06815</name>
</gene>
<keyword evidence="1" id="KW-0812">Transmembrane</keyword>
<dbReference type="RefSeq" id="WP_182662657.1">
    <property type="nucleotide sequence ID" value="NZ_JACIVI010000001.1"/>
</dbReference>